<dbReference type="EnsemblMetazoa" id="G8825.1">
    <property type="protein sequence ID" value="G8825.1:cds"/>
    <property type="gene ID" value="G8825"/>
</dbReference>
<keyword evidence="2" id="KW-1185">Reference proteome</keyword>
<reference evidence="1" key="1">
    <citation type="submission" date="2022-08" db="UniProtKB">
        <authorList>
            <consortium name="EnsemblMetazoa"/>
        </authorList>
    </citation>
    <scope>IDENTIFICATION</scope>
    <source>
        <strain evidence="1">05x7-T-G4-1.051#20</strain>
    </source>
</reference>
<protein>
    <submittedName>
        <fullName evidence="1">Uncharacterized protein</fullName>
    </submittedName>
</protein>
<organism evidence="1 2">
    <name type="scientific">Magallana gigas</name>
    <name type="common">Pacific oyster</name>
    <name type="synonym">Crassostrea gigas</name>
    <dbReference type="NCBI Taxonomy" id="29159"/>
    <lineage>
        <taxon>Eukaryota</taxon>
        <taxon>Metazoa</taxon>
        <taxon>Spiralia</taxon>
        <taxon>Lophotrochozoa</taxon>
        <taxon>Mollusca</taxon>
        <taxon>Bivalvia</taxon>
        <taxon>Autobranchia</taxon>
        <taxon>Pteriomorphia</taxon>
        <taxon>Ostreida</taxon>
        <taxon>Ostreoidea</taxon>
        <taxon>Ostreidae</taxon>
        <taxon>Magallana</taxon>
    </lineage>
</organism>
<sequence length="100" mass="10902">MYSNGSEDSTGSGYARISAISSSINSTQYSRGSGYARFSAISSSINSTESIEIYTAISSSTSTTYDNISEGYYDRQIGQFITPKSVRITLDRDRHKTLAI</sequence>
<accession>A0A8W8P0L1</accession>
<dbReference type="Proteomes" id="UP000005408">
    <property type="component" value="Unassembled WGS sequence"/>
</dbReference>
<name>A0A8W8P0L1_MAGGI</name>
<evidence type="ECO:0000313" key="2">
    <source>
        <dbReference type="Proteomes" id="UP000005408"/>
    </source>
</evidence>
<dbReference type="AlphaFoldDB" id="A0A8W8P0L1"/>
<evidence type="ECO:0000313" key="1">
    <source>
        <dbReference type="EnsemblMetazoa" id="G8825.1:cds"/>
    </source>
</evidence>
<proteinExistence type="predicted"/>